<dbReference type="Pfam" id="PF04542">
    <property type="entry name" value="Sigma70_r2"/>
    <property type="match status" value="1"/>
</dbReference>
<evidence type="ECO:0000256" key="3">
    <source>
        <dbReference type="ARBA" id="ARBA00023163"/>
    </source>
</evidence>
<evidence type="ECO:0000313" key="7">
    <source>
        <dbReference type="Proteomes" id="UP000535543"/>
    </source>
</evidence>
<dbReference type="SUPFAM" id="SSF88946">
    <property type="entry name" value="Sigma2 domain of RNA polymerase sigma factors"/>
    <property type="match status" value="1"/>
</dbReference>
<reference evidence="6 7" key="1">
    <citation type="submission" date="2019-05" db="EMBL/GenBank/DDBJ databases">
        <authorList>
            <person name="Lee S.D."/>
        </authorList>
    </citation>
    <scope>NUCLEOTIDE SEQUENCE [LARGE SCALE GENOMIC DNA]</scope>
    <source>
        <strain evidence="6 7">YC2-7</strain>
    </source>
</reference>
<comment type="caution">
    <text evidence="6">The sequence shown here is derived from an EMBL/GenBank/DDBJ whole genome shotgun (WGS) entry which is preliminary data.</text>
</comment>
<dbReference type="InterPro" id="IPR039425">
    <property type="entry name" value="RNA_pol_sigma-70-like"/>
</dbReference>
<proteinExistence type="predicted"/>
<keyword evidence="3" id="KW-0804">Transcription</keyword>
<accession>A0A848KBI3</accession>
<keyword evidence="1" id="KW-0805">Transcription regulation</keyword>
<reference evidence="6 7" key="2">
    <citation type="submission" date="2020-06" db="EMBL/GenBank/DDBJ databases">
        <title>Antribacter stalactiti gen. nov., sp. nov., a new member of the family Nacardiaceae isolated from a cave.</title>
        <authorList>
            <person name="Kim I.S."/>
        </authorList>
    </citation>
    <scope>NUCLEOTIDE SEQUENCE [LARGE SCALE GENOMIC DNA]</scope>
    <source>
        <strain evidence="6 7">YC2-7</strain>
    </source>
</reference>
<dbReference type="GO" id="GO:0006352">
    <property type="term" value="P:DNA-templated transcription initiation"/>
    <property type="evidence" value="ECO:0007669"/>
    <property type="project" value="InterPro"/>
</dbReference>
<evidence type="ECO:0000313" key="6">
    <source>
        <dbReference type="EMBL" id="NMN95056.1"/>
    </source>
</evidence>
<dbReference type="InterPro" id="IPR007627">
    <property type="entry name" value="RNA_pol_sigma70_r2"/>
</dbReference>
<sequence length="144" mass="16137">MTKWVCPPRSSSGQERTDMVMRDTASNDTVDRTRRTRDDATELADVVVRIAGGDVDSFAELYDRTCAGVYGITLQVLRDAGFAEAVTEEIYLEVWRTAGKFDPSRGSVLSWLIDMTYARAIERARLERSRTDRGSHSQLMTGPP</sequence>
<dbReference type="GO" id="GO:0016987">
    <property type="term" value="F:sigma factor activity"/>
    <property type="evidence" value="ECO:0007669"/>
    <property type="project" value="UniProtKB-KW"/>
</dbReference>
<dbReference type="Gene3D" id="1.10.1740.10">
    <property type="match status" value="1"/>
</dbReference>
<dbReference type="AlphaFoldDB" id="A0A848KBI3"/>
<organism evidence="6 7">
    <name type="scientific">Antrihabitans stalactiti</name>
    <dbReference type="NCBI Taxonomy" id="2584121"/>
    <lineage>
        <taxon>Bacteria</taxon>
        <taxon>Bacillati</taxon>
        <taxon>Actinomycetota</taxon>
        <taxon>Actinomycetes</taxon>
        <taxon>Mycobacteriales</taxon>
        <taxon>Nocardiaceae</taxon>
        <taxon>Antrihabitans</taxon>
    </lineage>
</organism>
<protein>
    <recommendedName>
        <fullName evidence="5">RNA polymerase sigma-70 region 2 domain-containing protein</fullName>
    </recommendedName>
</protein>
<dbReference type="PANTHER" id="PTHR43133:SF66">
    <property type="entry name" value="ECF RNA POLYMERASE SIGMA FACTOR SIGK"/>
    <property type="match status" value="1"/>
</dbReference>
<evidence type="ECO:0000256" key="1">
    <source>
        <dbReference type="ARBA" id="ARBA00023015"/>
    </source>
</evidence>
<feature type="region of interest" description="Disordered" evidence="4">
    <location>
        <begin position="1"/>
        <end position="36"/>
    </location>
</feature>
<evidence type="ECO:0000256" key="2">
    <source>
        <dbReference type="ARBA" id="ARBA00023082"/>
    </source>
</evidence>
<evidence type="ECO:0000256" key="4">
    <source>
        <dbReference type="SAM" id="MobiDB-lite"/>
    </source>
</evidence>
<dbReference type="EMBL" id="VCQU01000002">
    <property type="protein sequence ID" value="NMN95056.1"/>
    <property type="molecule type" value="Genomic_DNA"/>
</dbReference>
<evidence type="ECO:0000259" key="5">
    <source>
        <dbReference type="Pfam" id="PF04542"/>
    </source>
</evidence>
<keyword evidence="7" id="KW-1185">Reference proteome</keyword>
<keyword evidence="2" id="KW-0731">Sigma factor</keyword>
<name>A0A848KBI3_9NOCA</name>
<dbReference type="InterPro" id="IPR013325">
    <property type="entry name" value="RNA_pol_sigma_r2"/>
</dbReference>
<dbReference type="Proteomes" id="UP000535543">
    <property type="component" value="Unassembled WGS sequence"/>
</dbReference>
<gene>
    <name evidence="6" type="ORF">FGL95_08415</name>
</gene>
<dbReference type="PANTHER" id="PTHR43133">
    <property type="entry name" value="RNA POLYMERASE ECF-TYPE SIGMA FACTO"/>
    <property type="match status" value="1"/>
</dbReference>
<feature type="domain" description="RNA polymerase sigma-70 region 2" evidence="5">
    <location>
        <begin position="64"/>
        <end position="128"/>
    </location>
</feature>